<sequence length="209" mass="22495">MKHADGIAALRASVPIRAGHGKPAHIRLSDVPAPWRKDFQAALDAAAPGAQATAEAPAAEWQAFVVALLRDLRPRRMAAALRLLRRGPRPDILATAPVLDDWIAVRDRDGICHLAGLAHGLPGLDSHHVVTSTLCALSEADGWALTTHRWYRLGTPGTTAVLDRLQGAPETPNLTPATARDLDIWFADLTDWFGGPALHTDRAPHTRAN</sequence>
<name>A0A1N7MG70_9RHOB</name>
<dbReference type="Pfam" id="PF20339">
    <property type="entry name" value="DUF6634"/>
    <property type="match status" value="1"/>
</dbReference>
<reference evidence="2" key="1">
    <citation type="submission" date="2017-01" db="EMBL/GenBank/DDBJ databases">
        <authorList>
            <person name="Varghese N."/>
            <person name="Submissions S."/>
        </authorList>
    </citation>
    <scope>NUCLEOTIDE SEQUENCE [LARGE SCALE GENOMIC DNA]</scope>
    <source>
        <strain evidence="2">DSM 18714</strain>
    </source>
</reference>
<dbReference type="RefSeq" id="WP_076366775.1">
    <property type="nucleotide sequence ID" value="NZ_FTOM01000007.1"/>
</dbReference>
<dbReference type="OrthoDB" id="7870532at2"/>
<dbReference type="Proteomes" id="UP000186098">
    <property type="component" value="Unassembled WGS sequence"/>
</dbReference>
<dbReference type="AlphaFoldDB" id="A0A1N7MG70"/>
<evidence type="ECO:0000313" key="1">
    <source>
        <dbReference type="EMBL" id="SIS84969.1"/>
    </source>
</evidence>
<evidence type="ECO:0000313" key="2">
    <source>
        <dbReference type="Proteomes" id="UP000186098"/>
    </source>
</evidence>
<protein>
    <submittedName>
        <fullName evidence="1">Uncharacterized protein</fullName>
    </submittedName>
</protein>
<gene>
    <name evidence="1" type="ORF">SAMN05421795_10772</name>
</gene>
<dbReference type="InterPro" id="IPR046574">
    <property type="entry name" value="DUF6634"/>
</dbReference>
<dbReference type="STRING" id="407234.SAMN05421795_10772"/>
<organism evidence="1 2">
    <name type="scientific">Phaeovulum vinaykumarii</name>
    <dbReference type="NCBI Taxonomy" id="407234"/>
    <lineage>
        <taxon>Bacteria</taxon>
        <taxon>Pseudomonadati</taxon>
        <taxon>Pseudomonadota</taxon>
        <taxon>Alphaproteobacteria</taxon>
        <taxon>Rhodobacterales</taxon>
        <taxon>Paracoccaceae</taxon>
        <taxon>Phaeovulum</taxon>
    </lineage>
</organism>
<proteinExistence type="predicted"/>
<dbReference type="EMBL" id="FTOM01000007">
    <property type="protein sequence ID" value="SIS84969.1"/>
    <property type="molecule type" value="Genomic_DNA"/>
</dbReference>
<keyword evidence="2" id="KW-1185">Reference proteome</keyword>
<accession>A0A1N7MG70</accession>